<evidence type="ECO:0000313" key="1">
    <source>
        <dbReference type="EMBL" id="AXQ68630.1"/>
    </source>
</evidence>
<evidence type="ECO:0000313" key="2">
    <source>
        <dbReference type="Proteomes" id="UP000259026"/>
    </source>
</evidence>
<organism evidence="1 2">
    <name type="scientific">Caulobacter phage CcrPW</name>
    <dbReference type="NCBI Taxonomy" id="2283271"/>
    <lineage>
        <taxon>Viruses</taxon>
        <taxon>Duplodnaviria</taxon>
        <taxon>Heunggongvirae</taxon>
        <taxon>Uroviricota</taxon>
        <taxon>Caudoviricetes</taxon>
        <taxon>Jeanschmidtviridae</taxon>
        <taxon>Colossusvirus</taxon>
        <taxon>Colossusvirus PW</taxon>
    </lineage>
</organism>
<sequence length="84" mass="10108">MNGDLLFQTDRQIHIYRSTVNKSPLWGIRTGTAHLGVGPGSKRFVHRYKWKRRYRGRGRIFATLHREKRINHRAFRPGMFSRWD</sequence>
<keyword evidence="2" id="KW-1185">Reference proteome</keyword>
<dbReference type="Proteomes" id="UP000259026">
    <property type="component" value="Segment"/>
</dbReference>
<protein>
    <submittedName>
        <fullName evidence="1">Uncharacterized protein</fullName>
    </submittedName>
</protein>
<gene>
    <name evidence="1" type="ORF">CcrPW_gp091c</name>
</gene>
<proteinExistence type="predicted"/>
<reference evidence="2" key="1">
    <citation type="submission" date="2018-07" db="EMBL/GenBank/DDBJ databases">
        <title>Giant CbK-like Caulobacter bacteriophages have genetically divergent genomes.</title>
        <authorList>
            <person name="Wilson K.M."/>
            <person name="Ely B."/>
        </authorList>
    </citation>
    <scope>NUCLEOTIDE SEQUENCE [LARGE SCALE GENOMIC DNA]</scope>
</reference>
<reference evidence="1 2" key="2">
    <citation type="submission" date="2018-09" db="EMBL/GenBank/DDBJ databases">
        <title>Giant CbK-like Caulobacter bacteriophages have genetically divergent genomes.</title>
        <authorList>
            <person name="Wilson K."/>
            <person name="Ely B."/>
        </authorList>
    </citation>
    <scope>NUCLEOTIDE SEQUENCE [LARGE SCALE GENOMIC DNA]</scope>
</reference>
<name>A0A385EAB8_9CAUD</name>
<dbReference type="EMBL" id="MH588545">
    <property type="protein sequence ID" value="AXQ68630.1"/>
    <property type="molecule type" value="Genomic_DNA"/>
</dbReference>
<accession>A0A385EAB8</accession>